<feature type="domain" description="FAD-binding PCMH-type" evidence="7">
    <location>
        <begin position="57"/>
        <end position="230"/>
    </location>
</feature>
<dbReference type="GO" id="GO:0071949">
    <property type="term" value="F:FAD binding"/>
    <property type="evidence" value="ECO:0007669"/>
    <property type="project" value="InterPro"/>
</dbReference>
<reference evidence="8 9" key="1">
    <citation type="journal article" date="2018" name="Mycol. Prog.">
        <title>Coniella lustricola, a new species from submerged detritus.</title>
        <authorList>
            <person name="Raudabaugh D.B."/>
            <person name="Iturriaga T."/>
            <person name="Carver A."/>
            <person name="Mondo S."/>
            <person name="Pangilinan J."/>
            <person name="Lipzen A."/>
            <person name="He G."/>
            <person name="Amirebrahimi M."/>
            <person name="Grigoriev I.V."/>
            <person name="Miller A.N."/>
        </authorList>
    </citation>
    <scope>NUCLEOTIDE SEQUENCE [LARGE SCALE GENOMIC DNA]</scope>
    <source>
        <strain evidence="8 9">B22-T-1</strain>
    </source>
</reference>
<dbReference type="InterPro" id="IPR016169">
    <property type="entry name" value="FAD-bd_PCMH_sub2"/>
</dbReference>
<dbReference type="OrthoDB" id="415825at2759"/>
<dbReference type="InParanoid" id="A0A2T3AH04"/>
<organism evidence="8 9">
    <name type="scientific">Coniella lustricola</name>
    <dbReference type="NCBI Taxonomy" id="2025994"/>
    <lineage>
        <taxon>Eukaryota</taxon>
        <taxon>Fungi</taxon>
        <taxon>Dikarya</taxon>
        <taxon>Ascomycota</taxon>
        <taxon>Pezizomycotina</taxon>
        <taxon>Sordariomycetes</taxon>
        <taxon>Sordariomycetidae</taxon>
        <taxon>Diaporthales</taxon>
        <taxon>Schizoparmaceae</taxon>
        <taxon>Coniella</taxon>
    </lineage>
</organism>
<dbReference type="Proteomes" id="UP000241462">
    <property type="component" value="Unassembled WGS sequence"/>
</dbReference>
<evidence type="ECO:0000256" key="3">
    <source>
        <dbReference type="ARBA" id="ARBA00022630"/>
    </source>
</evidence>
<evidence type="ECO:0000256" key="6">
    <source>
        <dbReference type="SAM" id="MobiDB-lite"/>
    </source>
</evidence>
<name>A0A2T3AH04_9PEZI</name>
<dbReference type="EMBL" id="KZ678391">
    <property type="protein sequence ID" value="PSR97440.1"/>
    <property type="molecule type" value="Genomic_DNA"/>
</dbReference>
<proteinExistence type="inferred from homology"/>
<dbReference type="Gene3D" id="3.40.462.20">
    <property type="match status" value="1"/>
</dbReference>
<dbReference type="InterPro" id="IPR006094">
    <property type="entry name" value="Oxid_FAD_bind_N"/>
</dbReference>
<dbReference type="InterPro" id="IPR050416">
    <property type="entry name" value="FAD-linked_Oxidoreductase"/>
</dbReference>
<dbReference type="Gene3D" id="3.30.465.10">
    <property type="match status" value="1"/>
</dbReference>
<dbReference type="Pfam" id="PF08031">
    <property type="entry name" value="BBE"/>
    <property type="match status" value="1"/>
</dbReference>
<keyword evidence="4" id="KW-0274">FAD</keyword>
<dbReference type="Pfam" id="PF01565">
    <property type="entry name" value="FAD_binding_4"/>
    <property type="match status" value="1"/>
</dbReference>
<comment type="similarity">
    <text evidence="2">Belongs to the oxygen-dependent FAD-linked oxidoreductase family.</text>
</comment>
<evidence type="ECO:0000256" key="4">
    <source>
        <dbReference type="ARBA" id="ARBA00022827"/>
    </source>
</evidence>
<dbReference type="InterPro" id="IPR016166">
    <property type="entry name" value="FAD-bd_PCMH"/>
</dbReference>
<evidence type="ECO:0000256" key="2">
    <source>
        <dbReference type="ARBA" id="ARBA00005466"/>
    </source>
</evidence>
<evidence type="ECO:0000259" key="7">
    <source>
        <dbReference type="PROSITE" id="PS51387"/>
    </source>
</evidence>
<dbReference type="STRING" id="2025994.A0A2T3AH04"/>
<dbReference type="PANTHER" id="PTHR42973:SF39">
    <property type="entry name" value="FAD-BINDING PCMH-TYPE DOMAIN-CONTAINING PROTEIN"/>
    <property type="match status" value="1"/>
</dbReference>
<evidence type="ECO:0000313" key="9">
    <source>
        <dbReference type="Proteomes" id="UP000241462"/>
    </source>
</evidence>
<dbReference type="InterPro" id="IPR036318">
    <property type="entry name" value="FAD-bd_PCMH-like_sf"/>
</dbReference>
<dbReference type="PROSITE" id="PS51387">
    <property type="entry name" value="FAD_PCMH"/>
    <property type="match status" value="1"/>
</dbReference>
<sequence length="493" mass="54187">MGLADKDSPMAAPKPANDTFASQRKVAVQSLGRLSVPFVDDHNRDWAKQGKAYNIRHPAVPAIIVFAENIQHIQDAVVSGVLAGLKVTARCGGHSYASLGHGGEDNHLVVDITAMNDVSVDPVTHIATVGAGARLGHVASELYRQGGRAIAHGSCPGVGISGHMLHGGYGWISHNKGLALDWMIGASIVLANGTEVHCSETENADLFWALRGAGSNFGIVTSYKLQTFPEPSESTPFKVILDWDTEQENMDGLEALVEFSRTTPPELNMRLAAYESGDQAFEGVFYGSIAELVGILAPLLKKTGGEVKAKTGNWLQGLEYYAERNSLIVPTPYKEHGNFYATSLVLKDVPGPSLKEFVHYWHTRAIDFELGGWFFQFDLYGGPTSAVSDVPNSASAYAHRDKAFLIQLYHYIDNEVAYPASGISLFKNWIDVTIRSLEQSDWGMYINYVDTELDRQTAQKLYWGENLPRLRELKKRYDPAEVFYYPQSITPAT</sequence>
<feature type="region of interest" description="Disordered" evidence="6">
    <location>
        <begin position="1"/>
        <end position="20"/>
    </location>
</feature>
<gene>
    <name evidence="8" type="ORF">BD289DRAFT_101952</name>
</gene>
<comment type="cofactor">
    <cofactor evidence="1">
        <name>FAD</name>
        <dbReference type="ChEBI" id="CHEBI:57692"/>
    </cofactor>
</comment>
<keyword evidence="3" id="KW-0285">Flavoprotein</keyword>
<dbReference type="GO" id="GO:0016491">
    <property type="term" value="F:oxidoreductase activity"/>
    <property type="evidence" value="ECO:0007669"/>
    <property type="project" value="UniProtKB-KW"/>
</dbReference>
<keyword evidence="9" id="KW-1185">Reference proteome</keyword>
<dbReference type="PANTHER" id="PTHR42973">
    <property type="entry name" value="BINDING OXIDOREDUCTASE, PUTATIVE (AFU_ORTHOLOGUE AFUA_1G17690)-RELATED"/>
    <property type="match status" value="1"/>
</dbReference>
<evidence type="ECO:0000256" key="5">
    <source>
        <dbReference type="ARBA" id="ARBA00023002"/>
    </source>
</evidence>
<evidence type="ECO:0000256" key="1">
    <source>
        <dbReference type="ARBA" id="ARBA00001974"/>
    </source>
</evidence>
<keyword evidence="5" id="KW-0560">Oxidoreductase</keyword>
<dbReference type="InterPro" id="IPR012951">
    <property type="entry name" value="BBE"/>
</dbReference>
<dbReference type="AlphaFoldDB" id="A0A2T3AH04"/>
<protein>
    <submittedName>
        <fullName evidence="8">FAD binding domain-containing protein</fullName>
    </submittedName>
</protein>
<dbReference type="SUPFAM" id="SSF56176">
    <property type="entry name" value="FAD-binding/transporter-associated domain-like"/>
    <property type="match status" value="1"/>
</dbReference>
<evidence type="ECO:0000313" key="8">
    <source>
        <dbReference type="EMBL" id="PSR97440.1"/>
    </source>
</evidence>
<accession>A0A2T3AH04</accession>